<dbReference type="PROSITE" id="PS51257">
    <property type="entry name" value="PROKAR_LIPOPROTEIN"/>
    <property type="match status" value="1"/>
</dbReference>
<reference evidence="1 2" key="1">
    <citation type="submission" date="2021-01" db="EMBL/GenBank/DDBJ databases">
        <title>Evidence that Capnocytophaga endodontalis is a later homotypic synonym for Capnocytophaga genospecies AHN8471, and request for opinion on proposed recognition of strain AHN8471 as type strain of the species.</title>
        <authorList>
            <person name="Nicholson A.C."/>
            <person name="Hopper C.L."/>
            <person name="Gulvik C.A."/>
            <person name="Mcquiston J.R."/>
            <person name="Lau E.F."/>
        </authorList>
    </citation>
    <scope>NUCLEOTIDE SEQUENCE [LARGE SCALE GENOMIC DNA]</scope>
    <source>
        <strain evidence="1 2">AHN9576</strain>
    </source>
</reference>
<evidence type="ECO:0000313" key="1">
    <source>
        <dbReference type="EMBL" id="MBM0651239.1"/>
    </source>
</evidence>
<gene>
    <name evidence="1" type="ORF">JNB19_10820</name>
</gene>
<comment type="caution">
    <text evidence="1">The sequence shown here is derived from an EMBL/GenBank/DDBJ whole genome shotgun (WGS) entry which is preliminary data.</text>
</comment>
<protein>
    <submittedName>
        <fullName evidence="1">Peptidoglycan-binding LysM</fullName>
    </submittedName>
</protein>
<evidence type="ECO:0000313" key="2">
    <source>
        <dbReference type="Proteomes" id="UP000603506"/>
    </source>
</evidence>
<dbReference type="Proteomes" id="UP000603506">
    <property type="component" value="Unassembled WGS sequence"/>
</dbReference>
<sequence>MRKTILALMATAAIVACSKSDDKDSKDSPSTKYPTKITEITGTTRVERTFELQDATHPKKETQLNYTNGSLTEDKRIYEYEYDSSGRLSKKKFQLIAHLINYGDETVYHYRADGKLEKDVLHSALQNNLFGTSYQYRADGKLTKKEYKSPSNLGLHIETEYVYPADNIVRVTVKSYEQNDAGVKEEESSSWHTYTLDGNNNVVKDEYSDATYRYVIEKEYDSKINPEWAEFFLKSNPDYFITTSRNNIIQEVTTKTEINNSTKVTKQIKKYKYQYNGDYPIKRTTYLVSTDDKGVETETEQSILEYSY</sequence>
<keyword evidence="2" id="KW-1185">Reference proteome</keyword>
<name>A0ABS1YXU5_9FLAO</name>
<organism evidence="1 2">
    <name type="scientific">Capnocytophaga genosp. AHN8471</name>
    <dbReference type="NCBI Taxonomy" id="327574"/>
    <lineage>
        <taxon>Bacteria</taxon>
        <taxon>Pseudomonadati</taxon>
        <taxon>Bacteroidota</taxon>
        <taxon>Flavobacteriia</taxon>
        <taxon>Flavobacteriales</taxon>
        <taxon>Flavobacteriaceae</taxon>
        <taxon>Capnocytophaga</taxon>
    </lineage>
</organism>
<proteinExistence type="predicted"/>
<dbReference type="EMBL" id="JAEUAH010000014">
    <property type="protein sequence ID" value="MBM0651239.1"/>
    <property type="molecule type" value="Genomic_DNA"/>
</dbReference>
<accession>A0ABS1YXU5</accession>
<dbReference type="RefSeq" id="WP_203092936.1">
    <property type="nucleotide sequence ID" value="NZ_JAESPH010000002.1"/>
</dbReference>